<accession>A0A2K1JHV1</accession>
<dbReference type="EnsemblPlants" id="Pp3c14_9750V3.2">
    <property type="protein sequence ID" value="Pp3c14_9750V3.2"/>
    <property type="gene ID" value="Pp3c14_9750"/>
</dbReference>
<proteinExistence type="inferred from homology"/>
<dbReference type="KEGG" id="ppp:112291901"/>
<dbReference type="EnsemblPlants" id="Pp3c14_9750V3.5">
    <property type="protein sequence ID" value="Pp3c14_9750V3.5"/>
    <property type="gene ID" value="Pp3c14_9750"/>
</dbReference>
<dbReference type="AlphaFoldDB" id="A0A2K1JHV1"/>
<dbReference type="InterPro" id="IPR005061">
    <property type="entry name" value="Ist1"/>
</dbReference>
<evidence type="ECO:0000256" key="1">
    <source>
        <dbReference type="ARBA" id="ARBA00005536"/>
    </source>
</evidence>
<dbReference type="Gramene" id="Pp3c14_9750V3.2">
    <property type="protein sequence ID" value="Pp3c14_9750V3.2"/>
    <property type="gene ID" value="Pp3c14_9750"/>
</dbReference>
<reference evidence="3 5" key="2">
    <citation type="journal article" date="2018" name="Plant J.">
        <title>The Physcomitrella patens chromosome-scale assembly reveals moss genome structure and evolution.</title>
        <authorList>
            <person name="Lang D."/>
            <person name="Ullrich K.K."/>
            <person name="Murat F."/>
            <person name="Fuchs J."/>
            <person name="Jenkins J."/>
            <person name="Haas F.B."/>
            <person name="Piednoel M."/>
            <person name="Gundlach H."/>
            <person name="Van Bel M."/>
            <person name="Meyberg R."/>
            <person name="Vives C."/>
            <person name="Morata J."/>
            <person name="Symeonidi A."/>
            <person name="Hiss M."/>
            <person name="Muchero W."/>
            <person name="Kamisugi Y."/>
            <person name="Saleh O."/>
            <person name="Blanc G."/>
            <person name="Decker E.L."/>
            <person name="van Gessel N."/>
            <person name="Grimwood J."/>
            <person name="Hayes R.D."/>
            <person name="Graham S.W."/>
            <person name="Gunter L.E."/>
            <person name="McDaniel S.F."/>
            <person name="Hoernstein S.N.W."/>
            <person name="Larsson A."/>
            <person name="Li F.W."/>
            <person name="Perroud P.F."/>
            <person name="Phillips J."/>
            <person name="Ranjan P."/>
            <person name="Rokshar D.S."/>
            <person name="Rothfels C.J."/>
            <person name="Schneider L."/>
            <person name="Shu S."/>
            <person name="Stevenson D.W."/>
            <person name="Thummler F."/>
            <person name="Tillich M."/>
            <person name="Villarreal Aguilar J.C."/>
            <person name="Widiez T."/>
            <person name="Wong G.K."/>
            <person name="Wymore A."/>
            <person name="Zhang Y."/>
            <person name="Zimmer A.D."/>
            <person name="Quatrano R.S."/>
            <person name="Mayer K.F.X."/>
            <person name="Goodstein D."/>
            <person name="Casacuberta J.M."/>
            <person name="Vandepoele K."/>
            <person name="Reski R."/>
            <person name="Cuming A.C."/>
            <person name="Tuskan G.A."/>
            <person name="Maumus F."/>
            <person name="Salse J."/>
            <person name="Schmutz J."/>
            <person name="Rensing S.A."/>
        </authorList>
    </citation>
    <scope>NUCLEOTIDE SEQUENCE [LARGE SCALE GENOMIC DNA]</scope>
    <source>
        <strain evidence="4 5">cv. Gransden 2004</strain>
    </source>
</reference>
<evidence type="ECO:0000313" key="4">
    <source>
        <dbReference type="EnsemblPlants" id="Pp3c14_9750V3.1"/>
    </source>
</evidence>
<feature type="compositionally biased region" description="Polar residues" evidence="2">
    <location>
        <begin position="505"/>
        <end position="538"/>
    </location>
</feature>
<dbReference type="Gramene" id="Pp3c14_9750V3.1">
    <property type="protein sequence ID" value="Pp3c14_9750V3.1"/>
    <property type="gene ID" value="Pp3c14_9750"/>
</dbReference>
<feature type="compositionally biased region" description="Acidic residues" evidence="2">
    <location>
        <begin position="390"/>
        <end position="409"/>
    </location>
</feature>
<dbReference type="InterPro" id="IPR042277">
    <property type="entry name" value="IST1-like"/>
</dbReference>
<protein>
    <recommendedName>
        <fullName evidence="6">IST1-like protein</fullName>
    </recommendedName>
</protein>
<dbReference type="Pfam" id="PF03398">
    <property type="entry name" value="Ist1"/>
    <property type="match status" value="1"/>
</dbReference>
<dbReference type="GO" id="GO:0008104">
    <property type="term" value="P:intracellular protein localization"/>
    <property type="evidence" value="ECO:0000318"/>
    <property type="project" value="GO_Central"/>
</dbReference>
<dbReference type="EnsemblPlants" id="Pp3c14_9750V3.1">
    <property type="protein sequence ID" value="Pp3c14_9750V3.1"/>
    <property type="gene ID" value="Pp3c14_9750"/>
</dbReference>
<sequence>MWDSMLGKGFKTQKCKTLLKLAMARIKLLRNKRDLQVKQMRKEIAQLLTSGQEPSARIRVEHIIREQNILAAYDILELFSELVAVRLPIIEAQKNCPLDLKEAISSLIFASPRCSDLPELLQIRQLFAAKYGKEFAAAAAELRPDCGVNRRIIEKLSVRAPSGEVKLKLLKEIAAEHSVSWDSADTEAELTKSHEDLLDGPNHFLGANEKPPPQLARSQSSGTYDAARDVPTRTLSRMSSDLSGLSSSGSLHEDEREPQIPFKNIPPPTKYEPPSPTKYVPPSPTKYVPPSPTVTPIRKVDTVDQVSHVPHQATSSDLRSDAKSSTSVSTRKEHQGNYFDVASAAKAAADSANRAVAAARAAAELARKQSGDFGTRVPDKLGRQNSIPPVEDEESATDLDSDGDDDDDDHGNLRLKVNSIQSRLGQGRSPAPARFSDSDSDTAEYDVPRGRGAGGKKPRSNALYERTDPSELFEDQRPPLKATKLDFQTEDTSSRPAFDDDDSGGENSITARAATQESESRTYGGSSTFRSKSGSFNWKSGKESDRHTFDVDSGKTSLHYSVMDTGNRNHYDDPDLSRVEGNHSSYDQPFAGRLNSSRFDAKGREGSPLFDEEGSIGRSREPSRLGSFQRSARFDYEDEDNPSRFSSTQKYGSNDYSFTPKTDCSYPPSTNPPGSDFSTTVRVFDIDPSPRVIEDDDLEARFEALKLPFRR</sequence>
<feature type="compositionally biased region" description="Basic and acidic residues" evidence="2">
    <location>
        <begin position="465"/>
        <end position="478"/>
    </location>
</feature>
<feature type="compositionally biased region" description="Basic and acidic residues" evidence="2">
    <location>
        <begin position="567"/>
        <end position="581"/>
    </location>
</feature>
<dbReference type="Gramene" id="Pp3c14_9750V3.5">
    <property type="protein sequence ID" value="Pp3c14_9750V3.5"/>
    <property type="gene ID" value="Pp3c14_9750"/>
</dbReference>
<dbReference type="RefSeq" id="XP_024395643.1">
    <property type="nucleotide sequence ID" value="XM_024539875.2"/>
</dbReference>
<dbReference type="PANTHER" id="PTHR12161">
    <property type="entry name" value="IST1 FAMILY MEMBER"/>
    <property type="match status" value="1"/>
</dbReference>
<gene>
    <name evidence="4" type="primary">LOC112291901</name>
    <name evidence="3" type="ORF">PHYPA_018279</name>
</gene>
<reference evidence="4" key="3">
    <citation type="submission" date="2020-12" db="UniProtKB">
        <authorList>
            <consortium name="EnsemblPlants"/>
        </authorList>
    </citation>
    <scope>IDENTIFICATION</scope>
</reference>
<name>A0A2K1JHV1_PHYPA</name>
<evidence type="ECO:0000313" key="3">
    <source>
        <dbReference type="EMBL" id="PNR40876.1"/>
    </source>
</evidence>
<feature type="compositionally biased region" description="Low complexity" evidence="2">
    <location>
        <begin position="340"/>
        <end position="363"/>
    </location>
</feature>
<dbReference type="EnsemblPlants" id="Pp3c14_9750V3.4">
    <property type="protein sequence ID" value="Pp3c14_9750V3.4"/>
    <property type="gene ID" value="Pp3c14_9750"/>
</dbReference>
<comment type="similarity">
    <text evidence="1">Belongs to the IST1 family.</text>
</comment>
<dbReference type="Gramene" id="Pp3c14_9750V3.6">
    <property type="protein sequence ID" value="Pp3c14_9750V3.6"/>
    <property type="gene ID" value="Pp3c14_9750"/>
</dbReference>
<dbReference type="EnsemblPlants" id="Pp3c14_9750V3.6">
    <property type="protein sequence ID" value="Pp3c14_9750V3.6"/>
    <property type="gene ID" value="Pp3c14_9750"/>
</dbReference>
<dbReference type="RefSeq" id="XP_024395640.1">
    <property type="nucleotide sequence ID" value="XM_024539872.2"/>
</dbReference>
<dbReference type="PANTHER" id="PTHR12161:SF5">
    <property type="entry name" value="IST1 HOMOLOG"/>
    <property type="match status" value="1"/>
</dbReference>
<reference evidence="3 5" key="1">
    <citation type="journal article" date="2008" name="Science">
        <title>The Physcomitrella genome reveals evolutionary insights into the conquest of land by plants.</title>
        <authorList>
            <person name="Rensing S."/>
            <person name="Lang D."/>
            <person name="Zimmer A."/>
            <person name="Terry A."/>
            <person name="Salamov A."/>
            <person name="Shapiro H."/>
            <person name="Nishiyama T."/>
            <person name="Perroud P.-F."/>
            <person name="Lindquist E."/>
            <person name="Kamisugi Y."/>
            <person name="Tanahashi T."/>
            <person name="Sakakibara K."/>
            <person name="Fujita T."/>
            <person name="Oishi K."/>
            <person name="Shin-I T."/>
            <person name="Kuroki Y."/>
            <person name="Toyoda A."/>
            <person name="Suzuki Y."/>
            <person name="Hashimoto A."/>
            <person name="Yamaguchi K."/>
            <person name="Sugano A."/>
            <person name="Kohara Y."/>
            <person name="Fujiyama A."/>
            <person name="Anterola A."/>
            <person name="Aoki S."/>
            <person name="Ashton N."/>
            <person name="Barbazuk W.B."/>
            <person name="Barker E."/>
            <person name="Bennetzen J."/>
            <person name="Bezanilla M."/>
            <person name="Blankenship R."/>
            <person name="Cho S.H."/>
            <person name="Dutcher S."/>
            <person name="Estelle M."/>
            <person name="Fawcett J.A."/>
            <person name="Gundlach H."/>
            <person name="Hanada K."/>
            <person name="Heyl A."/>
            <person name="Hicks K.A."/>
            <person name="Hugh J."/>
            <person name="Lohr M."/>
            <person name="Mayer K."/>
            <person name="Melkozernov A."/>
            <person name="Murata T."/>
            <person name="Nelson D."/>
            <person name="Pils B."/>
            <person name="Prigge M."/>
            <person name="Reiss B."/>
            <person name="Renner T."/>
            <person name="Rombauts S."/>
            <person name="Rushton P."/>
            <person name="Sanderfoot A."/>
            <person name="Schween G."/>
            <person name="Shiu S.-H."/>
            <person name="Stueber K."/>
            <person name="Theodoulou F.L."/>
            <person name="Tu H."/>
            <person name="Van de Peer Y."/>
            <person name="Verrier P.J."/>
            <person name="Waters E."/>
            <person name="Wood A."/>
            <person name="Yang L."/>
            <person name="Cove D."/>
            <person name="Cuming A."/>
            <person name="Hasebe M."/>
            <person name="Lucas S."/>
            <person name="Mishler D.B."/>
            <person name="Reski R."/>
            <person name="Grigoriev I."/>
            <person name="Quatrano R.S."/>
            <person name="Boore J.L."/>
        </authorList>
    </citation>
    <scope>NUCLEOTIDE SEQUENCE [LARGE SCALE GENOMIC DNA]</scope>
    <source>
        <strain evidence="4 5">cv. Gransden 2004</strain>
    </source>
</reference>
<evidence type="ECO:0000313" key="5">
    <source>
        <dbReference type="Proteomes" id="UP000006727"/>
    </source>
</evidence>
<dbReference type="PaxDb" id="3218-PP1S79_42V6.1"/>
<evidence type="ECO:0000256" key="2">
    <source>
        <dbReference type="SAM" id="MobiDB-lite"/>
    </source>
</evidence>
<keyword evidence="5" id="KW-1185">Reference proteome</keyword>
<feature type="compositionally biased region" description="Polar residues" evidence="2">
    <location>
        <begin position="312"/>
        <end position="329"/>
    </location>
</feature>
<evidence type="ECO:0008006" key="6">
    <source>
        <dbReference type="Google" id="ProtNLM"/>
    </source>
</evidence>
<feature type="compositionally biased region" description="Polar residues" evidence="2">
    <location>
        <begin position="554"/>
        <end position="566"/>
    </location>
</feature>
<feature type="compositionally biased region" description="Low complexity" evidence="2">
    <location>
        <begin position="235"/>
        <end position="250"/>
    </location>
</feature>
<dbReference type="Gene3D" id="1.20.1260.60">
    <property type="entry name" value="Vacuolar protein sorting-associated protein Ist1"/>
    <property type="match status" value="1"/>
</dbReference>
<organism evidence="3">
    <name type="scientific">Physcomitrium patens</name>
    <name type="common">Spreading-leaved earth moss</name>
    <name type="synonym">Physcomitrella patens</name>
    <dbReference type="NCBI Taxonomy" id="3218"/>
    <lineage>
        <taxon>Eukaryota</taxon>
        <taxon>Viridiplantae</taxon>
        <taxon>Streptophyta</taxon>
        <taxon>Embryophyta</taxon>
        <taxon>Bryophyta</taxon>
        <taxon>Bryophytina</taxon>
        <taxon>Bryopsida</taxon>
        <taxon>Funariidae</taxon>
        <taxon>Funariales</taxon>
        <taxon>Funariaceae</taxon>
        <taxon>Physcomitrium</taxon>
    </lineage>
</organism>
<dbReference type="Proteomes" id="UP000006727">
    <property type="component" value="Chromosome 14"/>
</dbReference>
<dbReference type="RefSeq" id="XP_024395644.1">
    <property type="nucleotide sequence ID" value="XM_024539876.2"/>
</dbReference>
<feature type="region of interest" description="Disordered" evidence="2">
    <location>
        <begin position="196"/>
        <end position="679"/>
    </location>
</feature>
<feature type="compositionally biased region" description="Pro residues" evidence="2">
    <location>
        <begin position="264"/>
        <end position="293"/>
    </location>
</feature>
<dbReference type="STRING" id="3218.A0A2K1JHV1"/>
<dbReference type="Gramene" id="Pp3c14_9750V3.7">
    <property type="protein sequence ID" value="Pp3c14_9750V3.7"/>
    <property type="gene ID" value="Pp3c14_9750"/>
</dbReference>
<dbReference type="RefSeq" id="XP_024395641.1">
    <property type="nucleotide sequence ID" value="XM_024539873.2"/>
</dbReference>
<dbReference type="EnsemblPlants" id="Pp3c14_9750V3.3">
    <property type="protein sequence ID" value="Pp3c14_9750V3.3"/>
    <property type="gene ID" value="Pp3c14_9750"/>
</dbReference>
<dbReference type="GeneID" id="112291901"/>
<dbReference type="GO" id="GO:0015031">
    <property type="term" value="P:protein transport"/>
    <property type="evidence" value="ECO:0007669"/>
    <property type="project" value="InterPro"/>
</dbReference>
<feature type="compositionally biased region" description="Basic and acidic residues" evidence="2">
    <location>
        <begin position="540"/>
        <end position="553"/>
    </location>
</feature>
<dbReference type="EnsemblPlants" id="Pp3c14_9750V3.7">
    <property type="protein sequence ID" value="Pp3c14_9750V3.7"/>
    <property type="gene ID" value="Pp3c14_9750"/>
</dbReference>
<dbReference type="Gramene" id="Pp3c14_9750V3.4">
    <property type="protein sequence ID" value="Pp3c14_9750V3.4"/>
    <property type="gene ID" value="Pp3c14_9750"/>
</dbReference>
<feature type="compositionally biased region" description="Polar residues" evidence="2">
    <location>
        <begin position="643"/>
        <end position="662"/>
    </location>
</feature>
<dbReference type="FunCoup" id="A0A2K1JHV1">
    <property type="interactions" value="3832"/>
</dbReference>
<dbReference type="OrthoDB" id="29853at2759"/>
<dbReference type="FunFam" id="1.20.1260.60:FF:000003">
    <property type="entry name" value="IST1-like protein isoform A"/>
    <property type="match status" value="1"/>
</dbReference>
<dbReference type="Gramene" id="Pp3c14_9750V3.3">
    <property type="protein sequence ID" value="Pp3c14_9750V3.3"/>
    <property type="gene ID" value="Pp3c14_9750"/>
</dbReference>
<dbReference type="EMBL" id="ABEU02000014">
    <property type="protein sequence ID" value="PNR40876.1"/>
    <property type="molecule type" value="Genomic_DNA"/>
</dbReference>